<evidence type="ECO:0000313" key="2">
    <source>
        <dbReference type="EMBL" id="ANE45263.1"/>
    </source>
</evidence>
<name>A0A172TEP9_9BACL</name>
<proteinExistence type="predicted"/>
<dbReference type="EMBL" id="CP011388">
    <property type="protein sequence ID" value="ANE45263.1"/>
    <property type="molecule type" value="Genomic_DNA"/>
</dbReference>
<dbReference type="OrthoDB" id="2066200at2"/>
<sequence length="121" mass="13753">MNIIQKVKQGATDAAKLAQNKVEITKYKSQVASKEREVERYQMLIGQAVFLSFQAGEPYPVTSRTTITEHCKVIVHLQKDIEALEQQIMNLKREKVCVCGTVISQEAYYCSMCGKKYIGFK</sequence>
<dbReference type="RefSeq" id="WP_068603683.1">
    <property type="nucleotide sequence ID" value="NZ_CP011388.1"/>
</dbReference>
<keyword evidence="1" id="KW-0175">Coiled coil</keyword>
<dbReference type="PATRIC" id="fig|1178515.4.peg.327"/>
<keyword evidence="3" id="KW-1185">Reference proteome</keyword>
<dbReference type="STRING" id="1178515.SY83_01750"/>
<dbReference type="KEGG" id="pswu:SY83_01750"/>
<evidence type="ECO:0008006" key="4">
    <source>
        <dbReference type="Google" id="ProtNLM"/>
    </source>
</evidence>
<evidence type="ECO:0000313" key="3">
    <source>
        <dbReference type="Proteomes" id="UP000076927"/>
    </source>
</evidence>
<dbReference type="Proteomes" id="UP000076927">
    <property type="component" value="Chromosome"/>
</dbReference>
<reference evidence="2 3" key="1">
    <citation type="submission" date="2015-01" db="EMBL/GenBank/DDBJ databases">
        <title>Paenibacillus swuensis/DY6/whole genome sequencing.</title>
        <authorList>
            <person name="Kim M.K."/>
            <person name="Srinivasan S."/>
            <person name="Lee J.-J."/>
        </authorList>
    </citation>
    <scope>NUCLEOTIDE SEQUENCE [LARGE SCALE GENOMIC DNA]</scope>
    <source>
        <strain evidence="2 3">DY6</strain>
    </source>
</reference>
<evidence type="ECO:0000256" key="1">
    <source>
        <dbReference type="SAM" id="Coils"/>
    </source>
</evidence>
<organism evidence="2 3">
    <name type="scientific">Paenibacillus swuensis</name>
    <dbReference type="NCBI Taxonomy" id="1178515"/>
    <lineage>
        <taxon>Bacteria</taxon>
        <taxon>Bacillati</taxon>
        <taxon>Bacillota</taxon>
        <taxon>Bacilli</taxon>
        <taxon>Bacillales</taxon>
        <taxon>Paenibacillaceae</taxon>
        <taxon>Paenibacillus</taxon>
    </lineage>
</organism>
<protein>
    <recommendedName>
        <fullName evidence="4">Zinc ribbon domain-containing protein</fullName>
    </recommendedName>
</protein>
<dbReference type="AlphaFoldDB" id="A0A172TEP9"/>
<accession>A0A172TEP9</accession>
<feature type="coiled-coil region" evidence="1">
    <location>
        <begin position="17"/>
        <end position="94"/>
    </location>
</feature>
<gene>
    <name evidence="2" type="ORF">SY83_01750</name>
</gene>